<dbReference type="EMBL" id="VSRR010003320">
    <property type="protein sequence ID" value="MPC35661.1"/>
    <property type="molecule type" value="Genomic_DNA"/>
</dbReference>
<evidence type="ECO:0000313" key="2">
    <source>
        <dbReference type="EMBL" id="MPC35661.1"/>
    </source>
</evidence>
<evidence type="ECO:0000313" key="3">
    <source>
        <dbReference type="Proteomes" id="UP000324222"/>
    </source>
</evidence>
<protein>
    <submittedName>
        <fullName evidence="2">Uncharacterized protein</fullName>
    </submittedName>
</protein>
<organism evidence="2 3">
    <name type="scientific">Portunus trituberculatus</name>
    <name type="common">Swimming crab</name>
    <name type="synonym">Neptunus trituberculatus</name>
    <dbReference type="NCBI Taxonomy" id="210409"/>
    <lineage>
        <taxon>Eukaryota</taxon>
        <taxon>Metazoa</taxon>
        <taxon>Ecdysozoa</taxon>
        <taxon>Arthropoda</taxon>
        <taxon>Crustacea</taxon>
        <taxon>Multicrustacea</taxon>
        <taxon>Malacostraca</taxon>
        <taxon>Eumalacostraca</taxon>
        <taxon>Eucarida</taxon>
        <taxon>Decapoda</taxon>
        <taxon>Pleocyemata</taxon>
        <taxon>Brachyura</taxon>
        <taxon>Eubrachyura</taxon>
        <taxon>Portunoidea</taxon>
        <taxon>Portunidae</taxon>
        <taxon>Portuninae</taxon>
        <taxon>Portunus</taxon>
    </lineage>
</organism>
<name>A0A5B7EMG2_PORTR</name>
<feature type="region of interest" description="Disordered" evidence="1">
    <location>
        <begin position="43"/>
        <end position="63"/>
    </location>
</feature>
<keyword evidence="3" id="KW-1185">Reference proteome</keyword>
<dbReference type="AlphaFoldDB" id="A0A5B7EMG2"/>
<dbReference type="Proteomes" id="UP000324222">
    <property type="component" value="Unassembled WGS sequence"/>
</dbReference>
<proteinExistence type="predicted"/>
<gene>
    <name evidence="2" type="ORF">E2C01_029089</name>
</gene>
<comment type="caution">
    <text evidence="2">The sequence shown here is derived from an EMBL/GenBank/DDBJ whole genome shotgun (WGS) entry which is preliminary data.</text>
</comment>
<reference evidence="2 3" key="1">
    <citation type="submission" date="2019-05" db="EMBL/GenBank/DDBJ databases">
        <title>Another draft genome of Portunus trituberculatus and its Hox gene families provides insights of decapod evolution.</title>
        <authorList>
            <person name="Jeong J.-H."/>
            <person name="Song I."/>
            <person name="Kim S."/>
            <person name="Choi T."/>
            <person name="Kim D."/>
            <person name="Ryu S."/>
            <person name="Kim W."/>
        </authorList>
    </citation>
    <scope>NUCLEOTIDE SEQUENCE [LARGE SCALE GENOMIC DNA]</scope>
    <source>
        <tissue evidence="2">Muscle</tissue>
    </source>
</reference>
<evidence type="ECO:0000256" key="1">
    <source>
        <dbReference type="SAM" id="MobiDB-lite"/>
    </source>
</evidence>
<sequence length="99" mass="11583">MHEGSPATIDSHSGGFKYIFRGHSITAVRENLKERKKKQLKLRLRHQQGSRKDPGKEAPFLPSPEPNCWKKEYKSIEVLSVRIPFRVVFFLHASKKRKR</sequence>
<accession>A0A5B7EMG2</accession>